<comment type="caution">
    <text evidence="1">The sequence shown here is derived from an EMBL/GenBank/DDBJ whole genome shotgun (WGS) entry which is preliminary data.</text>
</comment>
<accession>A0A409VQL5</accession>
<dbReference type="Gene3D" id="1.20.1280.50">
    <property type="match status" value="1"/>
</dbReference>
<organism evidence="1 2">
    <name type="scientific">Psilocybe cyanescens</name>
    <dbReference type="NCBI Taxonomy" id="93625"/>
    <lineage>
        <taxon>Eukaryota</taxon>
        <taxon>Fungi</taxon>
        <taxon>Dikarya</taxon>
        <taxon>Basidiomycota</taxon>
        <taxon>Agaricomycotina</taxon>
        <taxon>Agaricomycetes</taxon>
        <taxon>Agaricomycetidae</taxon>
        <taxon>Agaricales</taxon>
        <taxon>Agaricineae</taxon>
        <taxon>Strophariaceae</taxon>
        <taxon>Psilocybe</taxon>
    </lineage>
</organism>
<dbReference type="STRING" id="93625.A0A409VQL5"/>
<proteinExistence type="predicted"/>
<gene>
    <name evidence="1" type="ORF">CVT25_005455</name>
</gene>
<protein>
    <submittedName>
        <fullName evidence="1">Uncharacterized protein</fullName>
    </submittedName>
</protein>
<dbReference type="OrthoDB" id="3365698at2759"/>
<evidence type="ECO:0000313" key="2">
    <source>
        <dbReference type="Proteomes" id="UP000283269"/>
    </source>
</evidence>
<sequence length="599" mass="68754">MESLKPQITLLLQHNEPPSEANIYGIRKLLAEPSKRLAETRAKVKLLDEQMKQLMREEETLCISIKPYEVVLAPIRRIPSDILHEVFFHCLSTHRNPIMDVTEAPILLTRVCRSWRSIALSSPRIWSKIYIPIPIMPLGGYYPLIFTLNERENRKWTYMQVAEGRSKMIKSWLDRSGECPLSISISYPQDSPPGMDDQEKPFIGMILTEIIAFSRRWRTLELKIPFRLYPTFGGSLTTKMLPMLEVLRLRIDNEHYLVGNNRSAPIPTALLECAKLRDVSLYMLSSLTRDFRTMTPNWHQIDRLYIHSKLPSDQFIKLLSQCHNLVEAKFYITRGPVYEHPTFVLPYLQTLIISDEAVNQDMSIAFRSIQAPALNHVQYLRSPYIYLDPQGNEEDDIYSRPLSIRNLLEASSIDTLLVHLPRIIPLERIVELLAAVPRTKHLTVARKRSNEKGDFVRFDDSPMGDSIFDPECLSVRDGSEGVEGDLLLPDLQILEVYQIPGLYSDEDTARMIKSRLQASKGGLVSALRMVKLHFLGQQKKDIKEDILQYAKELGIVDLNLEVTYAPRCPKHTNPLSSSYGLKSAGHSWNSDQIEESVIY</sequence>
<dbReference type="AlphaFoldDB" id="A0A409VQL5"/>
<keyword evidence="2" id="KW-1185">Reference proteome</keyword>
<name>A0A409VQL5_PSICY</name>
<evidence type="ECO:0000313" key="1">
    <source>
        <dbReference type="EMBL" id="PPQ68533.1"/>
    </source>
</evidence>
<dbReference type="Proteomes" id="UP000283269">
    <property type="component" value="Unassembled WGS sequence"/>
</dbReference>
<dbReference type="InParanoid" id="A0A409VQL5"/>
<reference evidence="1 2" key="1">
    <citation type="journal article" date="2018" name="Evol. Lett.">
        <title>Horizontal gene cluster transfer increased hallucinogenic mushroom diversity.</title>
        <authorList>
            <person name="Reynolds H.T."/>
            <person name="Vijayakumar V."/>
            <person name="Gluck-Thaler E."/>
            <person name="Korotkin H.B."/>
            <person name="Matheny P.B."/>
            <person name="Slot J.C."/>
        </authorList>
    </citation>
    <scope>NUCLEOTIDE SEQUENCE [LARGE SCALE GENOMIC DNA]</scope>
    <source>
        <strain evidence="1 2">2631</strain>
    </source>
</reference>
<dbReference type="EMBL" id="NHYD01003955">
    <property type="protein sequence ID" value="PPQ68533.1"/>
    <property type="molecule type" value="Genomic_DNA"/>
</dbReference>